<dbReference type="Gene3D" id="3.40.50.1000">
    <property type="entry name" value="HAD superfamily/HAD-like"/>
    <property type="match status" value="1"/>
</dbReference>
<dbReference type="InterPro" id="IPR006439">
    <property type="entry name" value="HAD-SF_hydro_IA"/>
</dbReference>
<dbReference type="NCBIfam" id="TIGR01509">
    <property type="entry name" value="HAD-SF-IA-v3"/>
    <property type="match status" value="1"/>
</dbReference>
<dbReference type="InterPro" id="IPR023198">
    <property type="entry name" value="PGP-like_dom2"/>
</dbReference>
<organism evidence="2 3">
    <name type="scientific">Streptomonospora nanhaiensis</name>
    <dbReference type="NCBI Taxonomy" id="1323731"/>
    <lineage>
        <taxon>Bacteria</taxon>
        <taxon>Bacillati</taxon>
        <taxon>Actinomycetota</taxon>
        <taxon>Actinomycetes</taxon>
        <taxon>Streptosporangiales</taxon>
        <taxon>Nocardiopsidaceae</taxon>
        <taxon>Streptomonospora</taxon>
    </lineage>
</organism>
<feature type="region of interest" description="Disordered" evidence="1">
    <location>
        <begin position="1"/>
        <end position="21"/>
    </location>
</feature>
<evidence type="ECO:0000313" key="3">
    <source>
        <dbReference type="Proteomes" id="UP000575985"/>
    </source>
</evidence>
<comment type="caution">
    <text evidence="2">The sequence shown here is derived from an EMBL/GenBank/DDBJ whole genome shotgun (WGS) entry which is preliminary data.</text>
</comment>
<dbReference type="SFLD" id="SFLDG01129">
    <property type="entry name" value="C1.5:_HAD__Beta-PGM__Phosphata"/>
    <property type="match status" value="1"/>
</dbReference>
<dbReference type="Gene3D" id="1.10.150.240">
    <property type="entry name" value="Putative phosphatase, domain 2"/>
    <property type="match status" value="1"/>
</dbReference>
<dbReference type="PRINTS" id="PR00413">
    <property type="entry name" value="HADHALOGNASE"/>
</dbReference>
<gene>
    <name evidence="2" type="ORF">HNR12_001005</name>
</gene>
<dbReference type="PANTHER" id="PTHR43481:SF4">
    <property type="entry name" value="GLYCEROL-1-PHOSPHATE PHOSPHOHYDROLASE 1-RELATED"/>
    <property type="match status" value="1"/>
</dbReference>
<sequence>MAVTPEARGAAEADAAERAGSTEAAVAPRAVLWDMDGTLVDTEPLWGVALDEVAAELGRPLDQAVRDAMTGTDDRTTMRMLAEYTGVAVTGARLDALHERIVDRVTGVLRDSVPVLEGAVEAVRGVRAAGAATALVTSSPRKVTEVVLEALAGAEFDAVVTAEDVERRKPDPLPYLLGAELLGVAPGDCWAVEDSPSGAEAAERAGCRVLLAPGALPTAHGPGRTRLAALSTLVGLAEAAARPVT</sequence>
<evidence type="ECO:0000256" key="1">
    <source>
        <dbReference type="SAM" id="MobiDB-lite"/>
    </source>
</evidence>
<accession>A0A853BGW9</accession>
<dbReference type="RefSeq" id="WP_179766374.1">
    <property type="nucleotide sequence ID" value="NZ_JACCFO010000001.1"/>
</dbReference>
<dbReference type="PANTHER" id="PTHR43481">
    <property type="entry name" value="FRUCTOSE-1-PHOSPHATE PHOSPHATASE"/>
    <property type="match status" value="1"/>
</dbReference>
<dbReference type="Pfam" id="PF00702">
    <property type="entry name" value="Hydrolase"/>
    <property type="match status" value="1"/>
</dbReference>
<dbReference type="CDD" id="cd07505">
    <property type="entry name" value="HAD_BPGM-like"/>
    <property type="match status" value="1"/>
</dbReference>
<dbReference type="InterPro" id="IPR036412">
    <property type="entry name" value="HAD-like_sf"/>
</dbReference>
<dbReference type="GO" id="GO:0050308">
    <property type="term" value="F:sugar-phosphatase activity"/>
    <property type="evidence" value="ECO:0007669"/>
    <property type="project" value="TreeGrafter"/>
</dbReference>
<dbReference type="Proteomes" id="UP000575985">
    <property type="component" value="Unassembled WGS sequence"/>
</dbReference>
<dbReference type="SUPFAM" id="SSF56784">
    <property type="entry name" value="HAD-like"/>
    <property type="match status" value="1"/>
</dbReference>
<dbReference type="SFLD" id="SFLDS00003">
    <property type="entry name" value="Haloacid_Dehalogenase"/>
    <property type="match status" value="1"/>
</dbReference>
<evidence type="ECO:0000313" key="2">
    <source>
        <dbReference type="EMBL" id="NYI94728.1"/>
    </source>
</evidence>
<protein>
    <submittedName>
        <fullName evidence="2">HAD superfamily hydrolase (TIGR01509 family)</fullName>
    </submittedName>
</protein>
<dbReference type="InterPro" id="IPR051806">
    <property type="entry name" value="HAD-like_SPP"/>
</dbReference>
<dbReference type="EMBL" id="JACCFO010000001">
    <property type="protein sequence ID" value="NYI94728.1"/>
    <property type="molecule type" value="Genomic_DNA"/>
</dbReference>
<dbReference type="InterPro" id="IPR023214">
    <property type="entry name" value="HAD_sf"/>
</dbReference>
<proteinExistence type="predicted"/>
<dbReference type="AlphaFoldDB" id="A0A853BGW9"/>
<name>A0A853BGW9_9ACTN</name>
<keyword evidence="3" id="KW-1185">Reference proteome</keyword>
<keyword evidence="2" id="KW-0378">Hydrolase</keyword>
<reference evidence="2 3" key="1">
    <citation type="submission" date="2020-07" db="EMBL/GenBank/DDBJ databases">
        <title>Sequencing the genomes of 1000 actinobacteria strains.</title>
        <authorList>
            <person name="Klenk H.-P."/>
        </authorList>
    </citation>
    <scope>NUCLEOTIDE SEQUENCE [LARGE SCALE GENOMIC DNA]</scope>
    <source>
        <strain evidence="2 3">DSM 45927</strain>
    </source>
</reference>